<evidence type="ECO:0000259" key="11">
    <source>
        <dbReference type="Pfam" id="PF00593"/>
    </source>
</evidence>
<evidence type="ECO:0000256" key="8">
    <source>
        <dbReference type="ARBA" id="ARBA00023237"/>
    </source>
</evidence>
<dbReference type="Pfam" id="PF07715">
    <property type="entry name" value="Plug"/>
    <property type="match status" value="1"/>
</dbReference>
<reference evidence="13" key="2">
    <citation type="submission" date="2021-04" db="EMBL/GenBank/DDBJ databases">
        <authorList>
            <person name="Gilroy R."/>
        </authorList>
    </citation>
    <scope>NUCLEOTIDE SEQUENCE</scope>
    <source>
        <strain evidence="13">CHK160-9182</strain>
    </source>
</reference>
<dbReference type="Gene3D" id="2.170.130.10">
    <property type="entry name" value="TonB-dependent receptor, plug domain"/>
    <property type="match status" value="1"/>
</dbReference>
<dbReference type="GO" id="GO:0015344">
    <property type="term" value="F:siderophore uptake transmembrane transporter activity"/>
    <property type="evidence" value="ECO:0007669"/>
    <property type="project" value="TreeGrafter"/>
</dbReference>
<dbReference type="PANTHER" id="PTHR30069:SF41">
    <property type="entry name" value="HEME_HEMOPEXIN UTILIZATION PROTEIN C"/>
    <property type="match status" value="1"/>
</dbReference>
<dbReference type="AlphaFoldDB" id="A0A9D1TU50"/>
<keyword evidence="5 9" id="KW-0812">Transmembrane</keyword>
<evidence type="ECO:0000256" key="3">
    <source>
        <dbReference type="ARBA" id="ARBA00022448"/>
    </source>
</evidence>
<organism evidence="13 14">
    <name type="scientific">Candidatus Ignatzschineria merdigallinarum</name>
    <dbReference type="NCBI Taxonomy" id="2838621"/>
    <lineage>
        <taxon>Bacteria</taxon>
        <taxon>Pseudomonadati</taxon>
        <taxon>Pseudomonadota</taxon>
        <taxon>Gammaproteobacteria</taxon>
        <taxon>Cardiobacteriales</taxon>
        <taxon>Ignatzschineriaceae</taxon>
        <taxon>Ignatzschineria</taxon>
    </lineage>
</organism>
<evidence type="ECO:0000256" key="7">
    <source>
        <dbReference type="ARBA" id="ARBA00023136"/>
    </source>
</evidence>
<evidence type="ECO:0000256" key="1">
    <source>
        <dbReference type="ARBA" id="ARBA00004571"/>
    </source>
</evidence>
<keyword evidence="3 9" id="KW-0813">Transport</keyword>
<comment type="similarity">
    <text evidence="2 9 10">Belongs to the TonB-dependent receptor family.</text>
</comment>
<feature type="domain" description="TonB-dependent receptor-like beta-barrel" evidence="11">
    <location>
        <begin position="297"/>
        <end position="744"/>
    </location>
</feature>
<dbReference type="InterPro" id="IPR000531">
    <property type="entry name" value="Beta-barrel_TonB"/>
</dbReference>
<dbReference type="PANTHER" id="PTHR30069">
    <property type="entry name" value="TONB-DEPENDENT OUTER MEMBRANE RECEPTOR"/>
    <property type="match status" value="1"/>
</dbReference>
<dbReference type="InterPro" id="IPR037066">
    <property type="entry name" value="Plug_dom_sf"/>
</dbReference>
<evidence type="ECO:0000259" key="12">
    <source>
        <dbReference type="Pfam" id="PF07715"/>
    </source>
</evidence>
<dbReference type="InterPro" id="IPR039426">
    <property type="entry name" value="TonB-dep_rcpt-like"/>
</dbReference>
<evidence type="ECO:0000256" key="9">
    <source>
        <dbReference type="PROSITE-ProRule" id="PRU01360"/>
    </source>
</evidence>
<dbReference type="SUPFAM" id="SSF56935">
    <property type="entry name" value="Porins"/>
    <property type="match status" value="1"/>
</dbReference>
<dbReference type="Gene3D" id="2.40.170.20">
    <property type="entry name" value="TonB-dependent receptor, beta-barrel domain"/>
    <property type="match status" value="1"/>
</dbReference>
<evidence type="ECO:0000256" key="2">
    <source>
        <dbReference type="ARBA" id="ARBA00009810"/>
    </source>
</evidence>
<protein>
    <submittedName>
        <fullName evidence="13">TonB-dependent receptor</fullName>
    </submittedName>
</protein>
<evidence type="ECO:0000313" key="13">
    <source>
        <dbReference type="EMBL" id="HIW06873.1"/>
    </source>
</evidence>
<reference evidence="13" key="1">
    <citation type="journal article" date="2021" name="PeerJ">
        <title>Extensive microbial diversity within the chicken gut microbiome revealed by metagenomics and culture.</title>
        <authorList>
            <person name="Gilroy R."/>
            <person name="Ravi A."/>
            <person name="Getino M."/>
            <person name="Pursley I."/>
            <person name="Horton D.L."/>
            <person name="Alikhan N.F."/>
            <person name="Baker D."/>
            <person name="Gharbi K."/>
            <person name="Hall N."/>
            <person name="Watson M."/>
            <person name="Adriaenssens E.M."/>
            <person name="Foster-Nyarko E."/>
            <person name="Jarju S."/>
            <person name="Secka A."/>
            <person name="Antonio M."/>
            <person name="Oren A."/>
            <person name="Chaudhuri R.R."/>
            <person name="La Ragione R."/>
            <person name="Hildebrand F."/>
            <person name="Pallen M.J."/>
        </authorList>
    </citation>
    <scope>NUCLEOTIDE SEQUENCE</scope>
    <source>
        <strain evidence="13">CHK160-9182</strain>
    </source>
</reference>
<dbReference type="GO" id="GO:0044718">
    <property type="term" value="P:siderophore transmembrane transport"/>
    <property type="evidence" value="ECO:0007669"/>
    <property type="project" value="TreeGrafter"/>
</dbReference>
<dbReference type="Pfam" id="PF00593">
    <property type="entry name" value="TonB_dep_Rec_b-barrel"/>
    <property type="match status" value="1"/>
</dbReference>
<dbReference type="InterPro" id="IPR012910">
    <property type="entry name" value="Plug_dom"/>
</dbReference>
<keyword evidence="7 9" id="KW-0472">Membrane</keyword>
<evidence type="ECO:0000313" key="14">
    <source>
        <dbReference type="Proteomes" id="UP000823934"/>
    </source>
</evidence>
<dbReference type="PROSITE" id="PS52016">
    <property type="entry name" value="TONB_DEPENDENT_REC_3"/>
    <property type="match status" value="1"/>
</dbReference>
<sequence length="773" mass="86798">MSYCAELSTSGQVYFGEMMNDRRKKVWLALICVGLISESIAEERDDPVNLGSIVVKAEVEGKDGNVTPTKTVMGKESIQRFRGTGNGDVFSGIAGVQSNSLRNEAGALDIGIRGLQGEGRVPILIDGAIQSSHTFRGYQGESDRTYIDMDLISQVSVDRGATIGNGTTGGIGGSVQMKTLTVADVLLPDRDFGVLVRGSLYNNNKSPHIPADSTGQERYILKNDIRPGQFNNGAFLGAVAYRNSKVDAIVAYSQRTVGNYFAGKHGFDDYKKWVVNPRQEVVNTSYASKSGLAKLGWNITDNQRVEFNFRRHTQKAGEVMAAYWRKYYPKKPGSGTIYTWYPPAGHEAMPQWSLGHAQVNNYRVDYKYQPYENDLIDLNVAVWKTKAKMNQHNGIASGAGSNGDQYWGSYEDTRYGLDIDNTSKFRDGSIVLHYGLNYQQQDMKPSNTYKRETARNGVRKEYSAFINLKTTSQWVDFDVATRLHRSKTHDRNKHFDVKFSNRIDFTGQANAHIYRGLDLYGKVGSVYRNPSLFETTHSWQSFQYDPLYPLKAENTRFLEIGLMGDYQQLFTANDEFRFKVNYFHNDIRNYISEAALPGQNPWDLNLAFANYNRVVLRGLELGLSYQNDIIFADINMTQYQTPKICPHESNQCDAVGERWSLIGTRIAPKRTITLNVGSTFYHQKAMVGARLKYHSGKESPKGWLTGTGISGRAVEVVPANTTIDLYGHYKVNDRAKVTFGIDNVTDRYAYDPGTVVSMPIPGRTIRIGFEAKF</sequence>
<comment type="caution">
    <text evidence="13">The sequence shown here is derived from an EMBL/GenBank/DDBJ whole genome shotgun (WGS) entry which is preliminary data.</text>
</comment>
<evidence type="ECO:0000256" key="5">
    <source>
        <dbReference type="ARBA" id="ARBA00022692"/>
    </source>
</evidence>
<dbReference type="EMBL" id="DXHP01000134">
    <property type="protein sequence ID" value="HIW06873.1"/>
    <property type="molecule type" value="Genomic_DNA"/>
</dbReference>
<evidence type="ECO:0000256" key="10">
    <source>
        <dbReference type="RuleBase" id="RU003357"/>
    </source>
</evidence>
<dbReference type="InterPro" id="IPR036942">
    <property type="entry name" value="Beta-barrel_TonB_sf"/>
</dbReference>
<evidence type="ECO:0000256" key="6">
    <source>
        <dbReference type="ARBA" id="ARBA00023077"/>
    </source>
</evidence>
<dbReference type="GO" id="GO:0009279">
    <property type="term" value="C:cell outer membrane"/>
    <property type="evidence" value="ECO:0007669"/>
    <property type="project" value="UniProtKB-SubCell"/>
</dbReference>
<keyword evidence="6 10" id="KW-0798">TonB box</keyword>
<keyword evidence="8 9" id="KW-0998">Cell outer membrane</keyword>
<dbReference type="Proteomes" id="UP000823934">
    <property type="component" value="Unassembled WGS sequence"/>
</dbReference>
<gene>
    <name evidence="13" type="ORF">H9889_06060</name>
</gene>
<keyword evidence="4 9" id="KW-1134">Transmembrane beta strand</keyword>
<name>A0A9D1TU50_9GAMM</name>
<evidence type="ECO:0000256" key="4">
    <source>
        <dbReference type="ARBA" id="ARBA00022452"/>
    </source>
</evidence>
<accession>A0A9D1TU50</accession>
<keyword evidence="13" id="KW-0675">Receptor</keyword>
<proteinExistence type="inferred from homology"/>
<comment type="subcellular location">
    <subcellularLocation>
        <location evidence="1 9">Cell outer membrane</location>
        <topology evidence="1 9">Multi-pass membrane protein</topology>
    </subcellularLocation>
</comment>
<feature type="domain" description="TonB-dependent receptor plug" evidence="12">
    <location>
        <begin position="69"/>
        <end position="170"/>
    </location>
</feature>